<dbReference type="Pfam" id="PF02517">
    <property type="entry name" value="Rce1-like"/>
    <property type="match status" value="1"/>
</dbReference>
<gene>
    <name evidence="4" type="ORF">HMPREF0444_0979</name>
</gene>
<comment type="similarity">
    <text evidence="1">Belongs to the UPF0177 family.</text>
</comment>
<dbReference type="GO" id="GO:0080120">
    <property type="term" value="P:CAAX-box protein maturation"/>
    <property type="evidence" value="ECO:0007669"/>
    <property type="project" value="UniProtKB-ARBA"/>
</dbReference>
<keyword evidence="2" id="KW-0812">Transmembrane</keyword>
<dbReference type="InterPro" id="IPR003675">
    <property type="entry name" value="Rce1/LyrA-like_dom"/>
</dbReference>
<keyword evidence="2" id="KW-0472">Membrane</keyword>
<feature type="domain" description="CAAX prenyl protease 2/Lysostaphin resistance protein A-like" evidence="3">
    <location>
        <begin position="6"/>
        <end position="66"/>
    </location>
</feature>
<dbReference type="AlphaFoldDB" id="C8NGD4"/>
<feature type="transmembrane region" description="Helical" evidence="2">
    <location>
        <begin position="28"/>
        <end position="46"/>
    </location>
</feature>
<evidence type="ECO:0000256" key="2">
    <source>
        <dbReference type="SAM" id="Phobius"/>
    </source>
</evidence>
<dbReference type="STRING" id="638301.HMPREF0444_0979"/>
<evidence type="ECO:0000313" key="4">
    <source>
        <dbReference type="EMBL" id="EEW37266.1"/>
    </source>
</evidence>
<feature type="transmembrane region" description="Helical" evidence="2">
    <location>
        <begin position="58"/>
        <end position="79"/>
    </location>
</feature>
<comment type="caution">
    <text evidence="4">The sequence shown here is derived from an EMBL/GenBank/DDBJ whole genome shotgun (WGS) entry which is preliminary data.</text>
</comment>
<evidence type="ECO:0000313" key="5">
    <source>
        <dbReference type="Proteomes" id="UP000005926"/>
    </source>
</evidence>
<dbReference type="Proteomes" id="UP000005926">
    <property type="component" value="Unassembled WGS sequence"/>
</dbReference>
<proteinExistence type="inferred from homology"/>
<keyword evidence="5" id="KW-1185">Reference proteome</keyword>
<reference evidence="4 5" key="1">
    <citation type="submission" date="2009-08" db="EMBL/GenBank/DDBJ databases">
        <authorList>
            <person name="Muzny D."/>
            <person name="Qin X."/>
            <person name="Deng J."/>
            <person name="Jiang H."/>
            <person name="Liu Y."/>
            <person name="Qu J."/>
            <person name="Song X.-Z."/>
            <person name="Zhang L."/>
            <person name="Thornton R."/>
            <person name="Coyle M."/>
            <person name="Francisco L."/>
            <person name="Jackson L."/>
            <person name="Javaid M."/>
            <person name="Korchina V."/>
            <person name="Kovar C."/>
            <person name="Mata R."/>
            <person name="Mathew T."/>
            <person name="Ngo R."/>
            <person name="Nguyen L."/>
            <person name="Nguyen N."/>
            <person name="Okwuonu G."/>
            <person name="Ongeri F."/>
            <person name="Pham C."/>
            <person name="Simmons D."/>
            <person name="Wilczek-Boney K."/>
            <person name="Hale W."/>
            <person name="Jakkamsetti A."/>
            <person name="Pham P."/>
            <person name="Ruth R."/>
            <person name="San Lucas F."/>
            <person name="Warren J."/>
            <person name="Zhang J."/>
            <person name="Zhao Z."/>
            <person name="Zhou C."/>
            <person name="Zhu D."/>
            <person name="Lee S."/>
            <person name="Bess C."/>
            <person name="Blankenburg K."/>
            <person name="Forbes L."/>
            <person name="Fu Q."/>
            <person name="Gubbala S."/>
            <person name="Hirani K."/>
            <person name="Jayaseelan J.C."/>
            <person name="Lara F."/>
            <person name="Munidasa M."/>
            <person name="Palculict T."/>
            <person name="Patil S."/>
            <person name="Pu L.-L."/>
            <person name="Saada N."/>
            <person name="Tang L."/>
            <person name="Weissenberger G."/>
            <person name="Zhu Y."/>
            <person name="Hemphill L."/>
            <person name="Shang Y."/>
            <person name="Youmans B."/>
            <person name="Ayvaz T."/>
            <person name="Ross M."/>
            <person name="Santibanez J."/>
            <person name="Aqrawi P."/>
            <person name="Gross S."/>
            <person name="Joshi V."/>
            <person name="Fowler G."/>
            <person name="Nazareth L."/>
            <person name="Reid J."/>
            <person name="Worley K."/>
            <person name="Petrosino J."/>
            <person name="Highlander S."/>
            <person name="Gibbs R."/>
        </authorList>
    </citation>
    <scope>NUCLEOTIDE SEQUENCE [LARGE SCALE GENOMIC DNA]</scope>
    <source>
        <strain evidence="4 5">ATCC 49175</strain>
    </source>
</reference>
<sequence>MTSVKEEHQWKALAFSTLVRFSFHTYQGMLWAMVIGVVYGLFYYFMYKKVMKNLLPFFLMHALADMFGSSFIYLLIAWAY</sequence>
<name>C8NGD4_9LACT</name>
<dbReference type="HOGENOM" id="CLU_2584794_0_0_9"/>
<dbReference type="EMBL" id="ACKZ01000018">
    <property type="protein sequence ID" value="EEW37266.1"/>
    <property type="molecule type" value="Genomic_DNA"/>
</dbReference>
<dbReference type="GO" id="GO:0004175">
    <property type="term" value="F:endopeptidase activity"/>
    <property type="evidence" value="ECO:0007669"/>
    <property type="project" value="UniProtKB-ARBA"/>
</dbReference>
<protein>
    <recommendedName>
        <fullName evidence="3">CAAX prenyl protease 2/Lysostaphin resistance protein A-like domain-containing protein</fullName>
    </recommendedName>
</protein>
<dbReference type="eggNOG" id="ENOG502ZAUA">
    <property type="taxonomic scope" value="Bacteria"/>
</dbReference>
<accession>C8NGD4</accession>
<evidence type="ECO:0000256" key="1">
    <source>
        <dbReference type="ARBA" id="ARBA00009067"/>
    </source>
</evidence>
<keyword evidence="2" id="KW-1133">Transmembrane helix</keyword>
<evidence type="ECO:0000259" key="3">
    <source>
        <dbReference type="Pfam" id="PF02517"/>
    </source>
</evidence>
<organism evidence="4 5">
    <name type="scientific">Granulicatella adiacens ATCC 49175</name>
    <dbReference type="NCBI Taxonomy" id="638301"/>
    <lineage>
        <taxon>Bacteria</taxon>
        <taxon>Bacillati</taxon>
        <taxon>Bacillota</taxon>
        <taxon>Bacilli</taxon>
        <taxon>Lactobacillales</taxon>
        <taxon>Carnobacteriaceae</taxon>
        <taxon>Granulicatella</taxon>
    </lineage>
</organism>